<evidence type="ECO:0000313" key="1">
    <source>
        <dbReference type="EMBL" id="QDK02682.1"/>
    </source>
</evidence>
<sequence length="103" mass="12209">MFLLVDSRARCVMIICMSSKSTRRRKRFLCADCGVDTGKMHEFYFVKTELWLYAMHSTDGMLCIEHLEKRLGRQLRAEDFTDASINDPRKNTMSTRLLERLRR</sequence>
<dbReference type="Proteomes" id="UP000319596">
    <property type="component" value="Segment"/>
</dbReference>
<dbReference type="RefSeq" id="YP_010649179.1">
    <property type="nucleotide sequence ID" value="NC_070764.1"/>
</dbReference>
<accession>A0A514U166</accession>
<proteinExistence type="predicted"/>
<dbReference type="KEGG" id="vg:77924726"/>
<reference evidence="1 2" key="1">
    <citation type="submission" date="2019-06" db="EMBL/GenBank/DDBJ databases">
        <authorList>
            <person name="Burns M.A."/>
            <person name="Hill G.C."/>
            <person name="Wesley B.E."/>
            <person name="Womack T.V."/>
            <person name="Krukonis G.P."/>
            <person name="Delesalle V.A."/>
            <person name="Garlena R.A."/>
            <person name="Russell D.A."/>
            <person name="Pope W.H."/>
            <person name="Jacobs-Sera D."/>
            <person name="Hatfull G.F."/>
        </authorList>
    </citation>
    <scope>NUCLEOTIDE SEQUENCE [LARGE SCALE GENOMIC DNA]</scope>
</reference>
<dbReference type="GeneID" id="77924726"/>
<keyword evidence="2" id="KW-1185">Reference proteome</keyword>
<gene>
    <name evidence="1" type="primary">165</name>
    <name evidence="1" type="ORF">SEA_PHENDRIX_165</name>
</gene>
<organism evidence="1 2">
    <name type="scientific">Gordonia phage Phendrix</name>
    <dbReference type="NCBI Taxonomy" id="2593335"/>
    <lineage>
        <taxon>Viruses</taxon>
        <taxon>Duplodnaviria</taxon>
        <taxon>Heunggongvirae</taxon>
        <taxon>Uroviricota</taxon>
        <taxon>Caudoviricetes</taxon>
        <taxon>Godonkavirus</taxon>
        <taxon>Godonkavirus phendrix</taxon>
    </lineage>
</organism>
<dbReference type="EMBL" id="MN096369">
    <property type="protein sequence ID" value="QDK02682.1"/>
    <property type="molecule type" value="Genomic_DNA"/>
</dbReference>
<protein>
    <submittedName>
        <fullName evidence="1">Uncharacterized protein</fullName>
    </submittedName>
</protein>
<evidence type="ECO:0000313" key="2">
    <source>
        <dbReference type="Proteomes" id="UP000319596"/>
    </source>
</evidence>
<name>A0A514U166_9CAUD</name>